<feature type="transmembrane region" description="Helical" evidence="1">
    <location>
        <begin position="12"/>
        <end position="30"/>
    </location>
</feature>
<feature type="transmembrane region" description="Helical" evidence="1">
    <location>
        <begin position="221"/>
        <end position="243"/>
    </location>
</feature>
<comment type="caution">
    <text evidence="2">The sequence shown here is derived from an EMBL/GenBank/DDBJ whole genome shotgun (WGS) entry which is preliminary data.</text>
</comment>
<evidence type="ECO:0000313" key="2">
    <source>
        <dbReference type="EMBL" id="PIR83278.1"/>
    </source>
</evidence>
<gene>
    <name evidence="2" type="ORF">COU19_01345</name>
</gene>
<keyword evidence="1" id="KW-0472">Membrane</keyword>
<proteinExistence type="predicted"/>
<dbReference type="Proteomes" id="UP000230179">
    <property type="component" value="Unassembled WGS sequence"/>
</dbReference>
<feature type="transmembrane region" description="Helical" evidence="1">
    <location>
        <begin position="117"/>
        <end position="137"/>
    </location>
</feature>
<keyword evidence="1" id="KW-0812">Transmembrane</keyword>
<evidence type="ECO:0008006" key="4">
    <source>
        <dbReference type="Google" id="ProtNLM"/>
    </source>
</evidence>
<dbReference type="PANTHER" id="PTHR36844">
    <property type="entry name" value="PROTEASE PRSW"/>
    <property type="match status" value="1"/>
</dbReference>
<protein>
    <recommendedName>
        <fullName evidence="4">Protease PrsW</fullName>
    </recommendedName>
</protein>
<accession>A0A2H0UA44</accession>
<dbReference type="PANTHER" id="PTHR36844:SF1">
    <property type="entry name" value="PROTEASE PRSW"/>
    <property type="match status" value="1"/>
</dbReference>
<feature type="transmembrane region" description="Helical" evidence="1">
    <location>
        <begin position="81"/>
        <end position="105"/>
    </location>
</feature>
<dbReference type="Pfam" id="PF13367">
    <property type="entry name" value="PrsW-protease"/>
    <property type="match status" value="1"/>
</dbReference>
<reference evidence="3" key="1">
    <citation type="submission" date="2017-09" db="EMBL/GenBank/DDBJ databases">
        <title>Depth-based differentiation of microbial function through sediment-hosted aquifers and enrichment of novel symbionts in the deep terrestrial subsurface.</title>
        <authorList>
            <person name="Probst A.J."/>
            <person name="Ladd B."/>
            <person name="Jarett J.K."/>
            <person name="Geller-Mcgrath D.E."/>
            <person name="Sieber C.M.K."/>
            <person name="Emerson J.B."/>
            <person name="Anantharaman K."/>
            <person name="Thomas B.C."/>
            <person name="Malmstrom R."/>
            <person name="Stieglmeier M."/>
            <person name="Klingl A."/>
            <person name="Woyke T."/>
            <person name="Ryan C.M."/>
            <person name="Banfield J.F."/>
        </authorList>
    </citation>
    <scope>NUCLEOTIDE SEQUENCE [LARGE SCALE GENOMIC DNA]</scope>
</reference>
<dbReference type="EMBL" id="PFBL01000010">
    <property type="protein sequence ID" value="PIR83278.1"/>
    <property type="molecule type" value="Genomic_DNA"/>
</dbReference>
<feature type="transmembrane region" description="Helical" evidence="1">
    <location>
        <begin position="157"/>
        <end position="176"/>
    </location>
</feature>
<keyword evidence="1" id="KW-1133">Transmembrane helix</keyword>
<evidence type="ECO:0000256" key="1">
    <source>
        <dbReference type="SAM" id="Phobius"/>
    </source>
</evidence>
<sequence>MFPLDISPSMLGYAFIGGLLPSIIWLYFLLKEDARHPEPKSMIVYAFVAGMLAVPIAFPLEQWACGQFSLQAMAACPSSSYSAYTIISWALIEEVLKYVMAAAFILWRRAVDESPDYVIYMITVALGFASLENMLFLLETLTHNPIAEALVVANLRFLGSTLLHVVASAAIGLTFAFSAKFRPPARTLAAAIGLILAIALHAGFNTLIIMQSTSDGSNASLALGAFFLVWSGAVVMFAAFEVLRYFQYRNFPN</sequence>
<dbReference type="GO" id="GO:0008233">
    <property type="term" value="F:peptidase activity"/>
    <property type="evidence" value="ECO:0007669"/>
    <property type="project" value="InterPro"/>
</dbReference>
<dbReference type="AlphaFoldDB" id="A0A2H0UA44"/>
<feature type="transmembrane region" description="Helical" evidence="1">
    <location>
        <begin position="42"/>
        <end position="61"/>
    </location>
</feature>
<evidence type="ECO:0000313" key="3">
    <source>
        <dbReference type="Proteomes" id="UP000230179"/>
    </source>
</evidence>
<dbReference type="InterPro" id="IPR026898">
    <property type="entry name" value="PrsW"/>
</dbReference>
<feature type="transmembrane region" description="Helical" evidence="1">
    <location>
        <begin position="188"/>
        <end position="209"/>
    </location>
</feature>
<name>A0A2H0UA44_9BACT</name>
<organism evidence="2 3">
    <name type="scientific">Candidatus Kaiserbacteria bacterium CG10_big_fil_rev_8_21_14_0_10_56_12</name>
    <dbReference type="NCBI Taxonomy" id="1974611"/>
    <lineage>
        <taxon>Bacteria</taxon>
        <taxon>Candidatus Kaiseribacteriota</taxon>
    </lineage>
</organism>